<dbReference type="FunFam" id="3.40.50.800:FF:000001">
    <property type="entry name" value="Threonine--tRNA ligase"/>
    <property type="match status" value="1"/>
</dbReference>
<dbReference type="SUPFAM" id="SSF55681">
    <property type="entry name" value="Class II aaRS and biotin synthetases"/>
    <property type="match status" value="1"/>
</dbReference>
<keyword evidence="10 13" id="KW-0648">Protein biosynthesis</keyword>
<comment type="catalytic activity">
    <reaction evidence="12 13">
        <text>tRNA(Thr) + L-threonine + ATP = L-threonyl-tRNA(Thr) + AMP + diphosphate + H(+)</text>
        <dbReference type="Rhea" id="RHEA:24624"/>
        <dbReference type="Rhea" id="RHEA-COMP:9670"/>
        <dbReference type="Rhea" id="RHEA-COMP:9704"/>
        <dbReference type="ChEBI" id="CHEBI:15378"/>
        <dbReference type="ChEBI" id="CHEBI:30616"/>
        <dbReference type="ChEBI" id="CHEBI:33019"/>
        <dbReference type="ChEBI" id="CHEBI:57926"/>
        <dbReference type="ChEBI" id="CHEBI:78442"/>
        <dbReference type="ChEBI" id="CHEBI:78534"/>
        <dbReference type="ChEBI" id="CHEBI:456215"/>
        <dbReference type="EC" id="6.1.1.3"/>
    </reaction>
</comment>
<comment type="subcellular location">
    <subcellularLocation>
        <location evidence="13">Cytoplasm</location>
    </subcellularLocation>
</comment>
<dbReference type="SMART" id="SM00863">
    <property type="entry name" value="tRNA_SAD"/>
    <property type="match status" value="1"/>
</dbReference>
<keyword evidence="11 13" id="KW-0030">Aminoacyl-tRNA synthetase</keyword>
<dbReference type="GO" id="GO:0004829">
    <property type="term" value="F:threonine-tRNA ligase activity"/>
    <property type="evidence" value="ECO:0007669"/>
    <property type="project" value="UniProtKB-UniRule"/>
</dbReference>
<dbReference type="Pfam" id="PF02824">
    <property type="entry name" value="TGS"/>
    <property type="match status" value="1"/>
</dbReference>
<dbReference type="Gene3D" id="3.10.20.30">
    <property type="match status" value="1"/>
</dbReference>
<keyword evidence="7 13" id="KW-0862">Zinc</keyword>
<organism evidence="16 17">
    <name type="scientific">Alkaliphilus serpentinus</name>
    <dbReference type="NCBI Taxonomy" id="1482731"/>
    <lineage>
        <taxon>Bacteria</taxon>
        <taxon>Bacillati</taxon>
        <taxon>Bacillota</taxon>
        <taxon>Clostridia</taxon>
        <taxon>Peptostreptococcales</taxon>
        <taxon>Natronincolaceae</taxon>
        <taxon>Alkaliphilus</taxon>
    </lineage>
</organism>
<comment type="caution">
    <text evidence="13">Lacks conserved residue(s) required for the propagation of feature annotation.</text>
</comment>
<keyword evidence="6 13" id="KW-0547">Nucleotide-binding</keyword>
<feature type="domain" description="TGS" evidence="15">
    <location>
        <begin position="1"/>
        <end position="61"/>
    </location>
</feature>
<feature type="domain" description="Aminoacyl-transfer RNA synthetases class-II family profile" evidence="14">
    <location>
        <begin position="266"/>
        <end position="532"/>
    </location>
</feature>
<dbReference type="InterPro" id="IPR012676">
    <property type="entry name" value="TGS-like"/>
</dbReference>
<dbReference type="InterPro" id="IPR033728">
    <property type="entry name" value="ThrRS_core"/>
</dbReference>
<dbReference type="InterPro" id="IPR012947">
    <property type="entry name" value="tRNA_SAD"/>
</dbReference>
<keyword evidence="9 13" id="KW-0694">RNA-binding</keyword>
<dbReference type="FunFam" id="3.30.54.20:FF:000002">
    <property type="entry name" value="Threonine--tRNA ligase"/>
    <property type="match status" value="1"/>
</dbReference>
<evidence type="ECO:0000256" key="6">
    <source>
        <dbReference type="ARBA" id="ARBA00022741"/>
    </source>
</evidence>
<evidence type="ECO:0000256" key="4">
    <source>
        <dbReference type="ARBA" id="ARBA00022598"/>
    </source>
</evidence>
<dbReference type="SUPFAM" id="SSF52954">
    <property type="entry name" value="Class II aaRS ABD-related"/>
    <property type="match status" value="1"/>
</dbReference>
<evidence type="ECO:0000256" key="10">
    <source>
        <dbReference type="ARBA" id="ARBA00022917"/>
    </source>
</evidence>
<dbReference type="CDD" id="cd01667">
    <property type="entry name" value="TGS_ThrRS"/>
    <property type="match status" value="1"/>
</dbReference>
<dbReference type="InterPro" id="IPR002320">
    <property type="entry name" value="Thr-tRNA-ligase_IIa"/>
</dbReference>
<evidence type="ECO:0000313" key="16">
    <source>
        <dbReference type="EMBL" id="KAB3529882.1"/>
    </source>
</evidence>
<comment type="caution">
    <text evidence="16">The sequence shown here is derived from an EMBL/GenBank/DDBJ whole genome shotgun (WGS) entry which is preliminary data.</text>
</comment>
<evidence type="ECO:0000256" key="12">
    <source>
        <dbReference type="ARBA" id="ARBA00049515"/>
    </source>
</evidence>
<keyword evidence="2 13" id="KW-0963">Cytoplasm</keyword>
<reference evidence="16 17" key="1">
    <citation type="submission" date="2019-10" db="EMBL/GenBank/DDBJ databases">
        <title>Alkaliphilus serpentinus sp. nov. and Alkaliphilus pronyensis sp. nov., two novel anaerobic alkaliphilic species isolated from the serpentinized-hosted hydrothermal field of the Prony Bay (New Caledonia).</title>
        <authorList>
            <person name="Postec A."/>
        </authorList>
    </citation>
    <scope>NUCLEOTIDE SEQUENCE [LARGE SCALE GENOMIC DNA]</scope>
    <source>
        <strain evidence="16 17">LacT</strain>
    </source>
</reference>
<dbReference type="GO" id="GO:0006435">
    <property type="term" value="P:threonyl-tRNA aminoacylation"/>
    <property type="evidence" value="ECO:0007669"/>
    <property type="project" value="UniProtKB-UniRule"/>
</dbReference>
<dbReference type="Pfam" id="PF07973">
    <property type="entry name" value="tRNA_SAD"/>
    <property type="match status" value="1"/>
</dbReference>
<dbReference type="InterPro" id="IPR047246">
    <property type="entry name" value="ThrRS_anticodon"/>
</dbReference>
<dbReference type="Gene3D" id="3.40.50.800">
    <property type="entry name" value="Anticodon-binding domain"/>
    <property type="match status" value="1"/>
</dbReference>
<dbReference type="InterPro" id="IPR012675">
    <property type="entry name" value="Beta-grasp_dom_sf"/>
</dbReference>
<keyword evidence="3 13" id="KW-0820">tRNA-binding</keyword>
<dbReference type="HAMAP" id="MF_00184">
    <property type="entry name" value="Thr_tRNA_synth"/>
    <property type="match status" value="1"/>
</dbReference>
<dbReference type="FunFam" id="3.30.980.10:FF:000005">
    <property type="entry name" value="Threonyl-tRNA synthetase, mitochondrial"/>
    <property type="match status" value="1"/>
</dbReference>
<evidence type="ECO:0000256" key="11">
    <source>
        <dbReference type="ARBA" id="ARBA00023146"/>
    </source>
</evidence>
<dbReference type="CDD" id="cd00771">
    <property type="entry name" value="ThrRS_core"/>
    <property type="match status" value="1"/>
</dbReference>
<dbReference type="PROSITE" id="PS51880">
    <property type="entry name" value="TGS"/>
    <property type="match status" value="1"/>
</dbReference>
<dbReference type="SUPFAM" id="SSF55186">
    <property type="entry name" value="ThrRS/AlaRS common domain"/>
    <property type="match status" value="1"/>
</dbReference>
<protein>
    <recommendedName>
        <fullName evidence="13">Threonine--tRNA ligase</fullName>
        <ecNumber evidence="13">6.1.1.3</ecNumber>
    </recommendedName>
    <alternativeName>
        <fullName evidence="13">Threonyl-tRNA synthetase</fullName>
        <shortName evidence="13">ThrRS</shortName>
    </alternativeName>
</protein>
<feature type="binding site" evidence="13">
    <location>
        <position position="333"/>
    </location>
    <ligand>
        <name>Zn(2+)</name>
        <dbReference type="ChEBI" id="CHEBI:29105"/>
        <note>catalytic</note>
    </ligand>
</feature>
<evidence type="ECO:0000256" key="2">
    <source>
        <dbReference type="ARBA" id="ARBA00022490"/>
    </source>
</evidence>
<evidence type="ECO:0000313" key="17">
    <source>
        <dbReference type="Proteomes" id="UP000465601"/>
    </source>
</evidence>
<evidence type="ECO:0000256" key="9">
    <source>
        <dbReference type="ARBA" id="ARBA00022884"/>
    </source>
</evidence>
<evidence type="ECO:0000256" key="3">
    <source>
        <dbReference type="ARBA" id="ARBA00022555"/>
    </source>
</evidence>
<evidence type="ECO:0000259" key="14">
    <source>
        <dbReference type="PROSITE" id="PS50862"/>
    </source>
</evidence>
<dbReference type="InterPro" id="IPR004154">
    <property type="entry name" value="Anticodon-bd"/>
</dbReference>
<keyword evidence="17" id="KW-1185">Reference proteome</keyword>
<dbReference type="GO" id="GO:0046872">
    <property type="term" value="F:metal ion binding"/>
    <property type="evidence" value="ECO:0007669"/>
    <property type="project" value="UniProtKB-KW"/>
</dbReference>
<evidence type="ECO:0000256" key="8">
    <source>
        <dbReference type="ARBA" id="ARBA00022840"/>
    </source>
</evidence>
<dbReference type="CDD" id="cd00860">
    <property type="entry name" value="ThrRS_anticodon"/>
    <property type="match status" value="1"/>
</dbReference>
<accession>A0A833HNS1</accession>
<dbReference type="InterPro" id="IPR018163">
    <property type="entry name" value="Thr/Ala-tRNA-synth_IIc_edit"/>
</dbReference>
<dbReference type="SUPFAM" id="SSF81271">
    <property type="entry name" value="TGS-like"/>
    <property type="match status" value="1"/>
</dbReference>
<dbReference type="Gene3D" id="3.30.980.10">
    <property type="entry name" value="Threonyl-trna Synthetase, Chain A, domain 2"/>
    <property type="match status" value="1"/>
</dbReference>
<feature type="binding site" evidence="13">
    <location>
        <position position="384"/>
    </location>
    <ligand>
        <name>Zn(2+)</name>
        <dbReference type="ChEBI" id="CHEBI:29105"/>
        <note>catalytic</note>
    </ligand>
</feature>
<keyword evidence="8 13" id="KW-0067">ATP-binding</keyword>
<gene>
    <name evidence="13 16" type="primary">thrS</name>
    <name evidence="16" type="ORF">F8153_08455</name>
</gene>
<evidence type="ECO:0000256" key="1">
    <source>
        <dbReference type="ARBA" id="ARBA00008226"/>
    </source>
</evidence>
<dbReference type="PANTHER" id="PTHR11451:SF44">
    <property type="entry name" value="THREONINE--TRNA LIGASE, CHLOROPLASTIC_MITOCHONDRIAL 2"/>
    <property type="match status" value="1"/>
</dbReference>
<dbReference type="FunFam" id="3.30.930.10:FF:000002">
    <property type="entry name" value="Threonine--tRNA ligase"/>
    <property type="match status" value="1"/>
</dbReference>
<dbReference type="Pfam" id="PF03129">
    <property type="entry name" value="HGTP_anticodon"/>
    <property type="match status" value="1"/>
</dbReference>
<dbReference type="OrthoDB" id="9802304at2"/>
<evidence type="ECO:0000256" key="13">
    <source>
        <dbReference type="HAMAP-Rule" id="MF_00184"/>
    </source>
</evidence>
<dbReference type="NCBIfam" id="TIGR00418">
    <property type="entry name" value="thrS"/>
    <property type="match status" value="1"/>
</dbReference>
<evidence type="ECO:0000259" key="15">
    <source>
        <dbReference type="PROSITE" id="PS51880"/>
    </source>
</evidence>
<dbReference type="Pfam" id="PF00587">
    <property type="entry name" value="tRNA-synt_2b"/>
    <property type="match status" value="1"/>
</dbReference>
<comment type="subunit">
    <text evidence="13">Homodimer.</text>
</comment>
<dbReference type="Proteomes" id="UP000465601">
    <property type="component" value="Unassembled WGS sequence"/>
</dbReference>
<evidence type="ECO:0000256" key="5">
    <source>
        <dbReference type="ARBA" id="ARBA00022723"/>
    </source>
</evidence>
<dbReference type="GO" id="GO:0000049">
    <property type="term" value="F:tRNA binding"/>
    <property type="evidence" value="ECO:0007669"/>
    <property type="project" value="UniProtKB-KW"/>
</dbReference>
<dbReference type="InterPro" id="IPR045864">
    <property type="entry name" value="aa-tRNA-synth_II/BPL/LPL"/>
</dbReference>
<keyword evidence="5 13" id="KW-0479">Metal-binding</keyword>
<dbReference type="EC" id="6.1.1.3" evidence="13"/>
<proteinExistence type="inferred from homology"/>
<dbReference type="InterPro" id="IPR004095">
    <property type="entry name" value="TGS"/>
</dbReference>
<dbReference type="EMBL" id="WBZB01000025">
    <property type="protein sequence ID" value="KAB3529882.1"/>
    <property type="molecule type" value="Genomic_DNA"/>
</dbReference>
<comment type="cofactor">
    <cofactor evidence="13">
        <name>Zn(2+)</name>
        <dbReference type="ChEBI" id="CHEBI:29105"/>
    </cofactor>
    <text evidence="13">Binds 1 zinc ion per subunit.</text>
</comment>
<dbReference type="GO" id="GO:0005524">
    <property type="term" value="F:ATP binding"/>
    <property type="evidence" value="ECO:0007669"/>
    <property type="project" value="UniProtKB-UniRule"/>
</dbReference>
<dbReference type="GO" id="GO:0016740">
    <property type="term" value="F:transferase activity"/>
    <property type="evidence" value="ECO:0007669"/>
    <property type="project" value="UniProtKB-ARBA"/>
</dbReference>
<dbReference type="PRINTS" id="PR01047">
    <property type="entry name" value="TRNASYNTHTHR"/>
</dbReference>
<sequence>MVKITLKDGSSREVTKGTSVYEVAKDISEGLARVAVGGELDNQLVDLSFNITKDCNLNILRFDDEEGKEFFRHTSAHILAQAVKRLYPETILAIGPAIDNGFYYDFDSPHKFTPEDLEKIEDEMKKIVKEDLSLERFELPRGEAIDFMKKQGEDYKVELIQDLPVDSIISFYKQGDFVDLCAGPHLPSTGKVKAFKLLSVAGAYWRGNENNKMLQRIYGTSFEKKKDLEDYIHRLEEAKKRDHRKLGKELDLFSLQEEGPGFPFFHPKGMIVRNQLEDLWRKEHVKWGYEEIKTPIILNEQLWRQSGHWDHYQENMYFTKIDEGDYAVKPMNCPGAILTYKRKMHSYRDLPIRMGELGLVHRHELSGVLHGLMRVRCFTQDDAHLFMLPEQIKDEIIGVINFIDYMYKLFGFKYHIELSTKPEKAMGTDEEWDLATNALKEAMESKGLPYKINEGDGAFYGPKLDFQLEDCIGRTWQCGTIQLDFQMPQRFDLNYVGADGEKHRPIMIHRVLYGSIERFIGILIEHFAGKFPAWLAPVQVKVLPITDKYNDYANTIKEKLQAKDIRVEVDARNEKIGYKIREAQLQKVPYMLVVGEKEAEAGTVAVRSRDKGELGVVKIDGFMKDLIEEIDKKVILV</sequence>
<dbReference type="GO" id="GO:0140096">
    <property type="term" value="F:catalytic activity, acting on a protein"/>
    <property type="evidence" value="ECO:0007669"/>
    <property type="project" value="UniProtKB-ARBA"/>
</dbReference>
<dbReference type="AlphaFoldDB" id="A0A833HNS1"/>
<dbReference type="PANTHER" id="PTHR11451">
    <property type="entry name" value="THREONINE-TRNA LIGASE"/>
    <property type="match status" value="1"/>
</dbReference>
<dbReference type="Gene3D" id="3.30.930.10">
    <property type="entry name" value="Bira Bifunctional Protein, Domain 2"/>
    <property type="match status" value="1"/>
</dbReference>
<comment type="similarity">
    <text evidence="1 13">Belongs to the class-II aminoacyl-tRNA synthetase family.</text>
</comment>
<dbReference type="InterPro" id="IPR006195">
    <property type="entry name" value="aa-tRNA-synth_II"/>
</dbReference>
<dbReference type="InterPro" id="IPR002314">
    <property type="entry name" value="aa-tRNA-synt_IIb"/>
</dbReference>
<feature type="binding site" evidence="13">
    <location>
        <position position="509"/>
    </location>
    <ligand>
        <name>Zn(2+)</name>
        <dbReference type="ChEBI" id="CHEBI:29105"/>
        <note>catalytic</note>
    </ligand>
</feature>
<dbReference type="GO" id="GO:0005737">
    <property type="term" value="C:cytoplasm"/>
    <property type="evidence" value="ECO:0007669"/>
    <property type="project" value="UniProtKB-SubCell"/>
</dbReference>
<dbReference type="Gene3D" id="3.30.54.20">
    <property type="match status" value="1"/>
</dbReference>
<keyword evidence="4 13" id="KW-0436">Ligase</keyword>
<dbReference type="InterPro" id="IPR036621">
    <property type="entry name" value="Anticodon-bd_dom_sf"/>
</dbReference>
<dbReference type="RefSeq" id="WP_151865981.1">
    <property type="nucleotide sequence ID" value="NZ_WBZB01000025.1"/>
</dbReference>
<name>A0A833HNS1_9FIRM</name>
<evidence type="ECO:0000256" key="7">
    <source>
        <dbReference type="ARBA" id="ARBA00022833"/>
    </source>
</evidence>
<dbReference type="PROSITE" id="PS50862">
    <property type="entry name" value="AA_TRNA_LIGASE_II"/>
    <property type="match status" value="1"/>
</dbReference>